<reference evidence="3 4" key="1">
    <citation type="submission" date="2024-05" db="EMBL/GenBank/DDBJ databases">
        <authorList>
            <person name="Haq I."/>
            <person name="Ullah Z."/>
            <person name="Ahmad R."/>
            <person name="Li M."/>
            <person name="Tong Y."/>
        </authorList>
    </citation>
    <scope>NUCLEOTIDE SEQUENCE [LARGE SCALE GENOMIC DNA]</scope>
    <source>
        <strain evidence="3 4">16A2E</strain>
    </source>
</reference>
<feature type="transmembrane region" description="Helical" evidence="2">
    <location>
        <begin position="113"/>
        <end position="134"/>
    </location>
</feature>
<gene>
    <name evidence="3" type="primary">spoIIM</name>
    <name evidence="3" type="ORF">ABC228_02885</name>
</gene>
<comment type="caution">
    <text evidence="3">The sequence shown here is derived from an EMBL/GenBank/DDBJ whole genome shotgun (WGS) entry which is preliminary data.</text>
</comment>
<comment type="function">
    <text evidence="1">Required for complete septum migration and engulfment of the forespore compartment during sporulation. Required for stabilizing and recruiting of SpoIIP to the septal membrane.</text>
</comment>
<keyword evidence="1 2" id="KW-0812">Transmembrane</keyword>
<protein>
    <recommendedName>
        <fullName evidence="1">Stage II sporulation protein M</fullName>
    </recommendedName>
</protein>
<evidence type="ECO:0000313" key="4">
    <source>
        <dbReference type="Proteomes" id="UP001444625"/>
    </source>
</evidence>
<dbReference type="InterPro" id="IPR014196">
    <property type="entry name" value="SpoIIM"/>
</dbReference>
<feature type="transmembrane region" description="Helical" evidence="2">
    <location>
        <begin position="83"/>
        <end position="106"/>
    </location>
</feature>
<dbReference type="PIRSF" id="PIRSF038973">
    <property type="entry name" value="SpoIIM"/>
    <property type="match status" value="1"/>
</dbReference>
<dbReference type="NCBIfam" id="TIGR02831">
    <property type="entry name" value="spo_II_M"/>
    <property type="match status" value="1"/>
</dbReference>
<evidence type="ECO:0000313" key="3">
    <source>
        <dbReference type="EMBL" id="MEN2766118.1"/>
    </source>
</evidence>
<comment type="subcellular location">
    <subcellularLocation>
        <location evidence="1">Cell membrane</location>
        <topology evidence="1">Multi-pass membrane protein</topology>
    </subcellularLocation>
    <text evidence="1">Localizes to the sporulation septum and to the second division site within the mother cell. Before the start of engulfment localizes to the septal midpoint, then spreads throughout the septum prior to becoming enriched at the leading edge of the engulfing membrane, where it remains until the completion of membrane migration. Some remain partially trapped at the septum during engulfment and upon completion of engulfment become dispersed in the outer forespore membrane. Localization of the MPD complex to the septal membrane is dependent on SpoIIB.</text>
</comment>
<feature type="transmembrane region" description="Helical" evidence="2">
    <location>
        <begin position="20"/>
        <end position="43"/>
    </location>
</feature>
<keyword evidence="1 2" id="KW-0472">Membrane</keyword>
<evidence type="ECO:0000256" key="1">
    <source>
        <dbReference type="PIRNR" id="PIRNR038973"/>
    </source>
</evidence>
<keyword evidence="1" id="KW-1003">Cell membrane</keyword>
<comment type="subunit">
    <text evidence="1">Component of the MPD complex composed of SpoIIM, SpoIIP and SpoIID.</text>
</comment>
<proteinExistence type="predicted"/>
<keyword evidence="1" id="KW-0749">Sporulation</keyword>
<feature type="transmembrane region" description="Helical" evidence="2">
    <location>
        <begin position="181"/>
        <end position="203"/>
    </location>
</feature>
<keyword evidence="4" id="KW-1185">Reference proteome</keyword>
<dbReference type="InterPro" id="IPR002798">
    <property type="entry name" value="SpoIIM-like"/>
</dbReference>
<name>A0ABU9XCX3_9BACI</name>
<dbReference type="RefSeq" id="WP_345823575.1">
    <property type="nucleotide sequence ID" value="NZ_JBDIML010000001.1"/>
</dbReference>
<dbReference type="Proteomes" id="UP001444625">
    <property type="component" value="Unassembled WGS sequence"/>
</dbReference>
<dbReference type="EMBL" id="JBDIML010000001">
    <property type="protein sequence ID" value="MEN2766118.1"/>
    <property type="molecule type" value="Genomic_DNA"/>
</dbReference>
<dbReference type="Pfam" id="PF01944">
    <property type="entry name" value="SpoIIM"/>
    <property type="match status" value="1"/>
</dbReference>
<accession>A0ABU9XCX3</accession>
<feature type="transmembrane region" description="Helical" evidence="2">
    <location>
        <begin position="140"/>
        <end position="160"/>
    </location>
</feature>
<sequence>MNKHRMQLVEHIREHATIYIFMIILFLTGIIFGAIVVNSMGFAQKQDLFFYLEKFFGHISEDNASSIEKKDVLKDSFFYHARYLFLLFILGLSVIGLPVVWVLIFLKGLVVGFSVGFIVNQFQVKGFLLATLSIAPQNVIVIPIYIIAGSLSMIFSLGLLNKLFSSKVTMAQPIMSPFVKYISVFSLLLVLSFIPSLIEAYVANEAMVSYIKSLYSGR</sequence>
<keyword evidence="2" id="KW-1133">Transmembrane helix</keyword>
<organism evidence="3 4">
    <name type="scientific">Ornithinibacillus xuwenensis</name>
    <dbReference type="NCBI Taxonomy" id="3144668"/>
    <lineage>
        <taxon>Bacteria</taxon>
        <taxon>Bacillati</taxon>
        <taxon>Bacillota</taxon>
        <taxon>Bacilli</taxon>
        <taxon>Bacillales</taxon>
        <taxon>Bacillaceae</taxon>
        <taxon>Ornithinibacillus</taxon>
    </lineage>
</organism>
<evidence type="ECO:0000256" key="2">
    <source>
        <dbReference type="SAM" id="Phobius"/>
    </source>
</evidence>